<evidence type="ECO:0000313" key="1">
    <source>
        <dbReference type="EMBL" id="QHS96395.1"/>
    </source>
</evidence>
<dbReference type="EMBL" id="MN739271">
    <property type="protein sequence ID" value="QHS96395.1"/>
    <property type="molecule type" value="Genomic_DNA"/>
</dbReference>
<reference evidence="1" key="1">
    <citation type="journal article" date="2020" name="Nature">
        <title>Giant virus diversity and host interactions through global metagenomics.</title>
        <authorList>
            <person name="Schulz F."/>
            <person name="Roux S."/>
            <person name="Paez-Espino D."/>
            <person name="Jungbluth S."/>
            <person name="Walsh D.A."/>
            <person name="Denef V.J."/>
            <person name="McMahon K.D."/>
            <person name="Konstantinidis K.T."/>
            <person name="Eloe-Fadrosh E.A."/>
            <person name="Kyrpides N.C."/>
            <person name="Woyke T."/>
        </authorList>
    </citation>
    <scope>NUCLEOTIDE SEQUENCE</scope>
    <source>
        <strain evidence="1">GVMAG-M-3300020166-18</strain>
    </source>
</reference>
<organism evidence="1">
    <name type="scientific">viral metagenome</name>
    <dbReference type="NCBI Taxonomy" id="1070528"/>
    <lineage>
        <taxon>unclassified sequences</taxon>
        <taxon>metagenomes</taxon>
        <taxon>organismal metagenomes</taxon>
    </lineage>
</organism>
<proteinExistence type="predicted"/>
<protein>
    <submittedName>
        <fullName evidence="1">Uncharacterized protein</fullName>
    </submittedName>
</protein>
<sequence>MVCGFDVKTNRCNKTSKTGTEKCKMGNKGRCVNVPKKSPKKSQLMRFTRKKNKSIREPHWKMASVSKGWPIVRNPGIDPISVVLSSNAQIGDVYTFIVTGELTFGLVNNKGDKFGVVIKRNTNKYNIKIEEYIDNSEENEEKGSITRKNTSPVKTEIKIKTANTIEVKIAGARKPVTLSTSGSDLRAFSTISMPAPKPFEPVQFFINGKEL</sequence>
<accession>A0A6C0BVA0</accession>
<name>A0A6C0BVA0_9ZZZZ</name>
<dbReference type="AlphaFoldDB" id="A0A6C0BVA0"/>